<reference evidence="1 2" key="1">
    <citation type="submission" date="2019-05" db="EMBL/GenBank/DDBJ databases">
        <title>Another draft genome of Portunus trituberculatus and its Hox gene families provides insights of decapod evolution.</title>
        <authorList>
            <person name="Jeong J.-H."/>
            <person name="Song I."/>
            <person name="Kim S."/>
            <person name="Choi T."/>
            <person name="Kim D."/>
            <person name="Ryu S."/>
            <person name="Kim W."/>
        </authorList>
    </citation>
    <scope>NUCLEOTIDE SEQUENCE [LARGE SCALE GENOMIC DNA]</scope>
    <source>
        <tissue evidence="1">Muscle</tissue>
    </source>
</reference>
<keyword evidence="2" id="KW-1185">Reference proteome</keyword>
<dbReference type="AlphaFoldDB" id="A0A5B7HY19"/>
<name>A0A5B7HY19_PORTR</name>
<evidence type="ECO:0000313" key="1">
    <source>
        <dbReference type="EMBL" id="MPC73344.1"/>
    </source>
</evidence>
<accession>A0A5B7HY19</accession>
<comment type="caution">
    <text evidence="1">The sequence shown here is derived from an EMBL/GenBank/DDBJ whole genome shotgun (WGS) entry which is preliminary data.</text>
</comment>
<dbReference type="Proteomes" id="UP000324222">
    <property type="component" value="Unassembled WGS sequence"/>
</dbReference>
<sequence length="46" mass="5251">MVPLDPPPSPHLLLPLPYIIWRRQGSCFPPDLKLPPLQDLRPCPLL</sequence>
<gene>
    <name evidence="1" type="ORF">E2C01_067668</name>
</gene>
<dbReference type="EMBL" id="VSRR010036620">
    <property type="protein sequence ID" value="MPC73344.1"/>
    <property type="molecule type" value="Genomic_DNA"/>
</dbReference>
<organism evidence="1 2">
    <name type="scientific">Portunus trituberculatus</name>
    <name type="common">Swimming crab</name>
    <name type="synonym">Neptunus trituberculatus</name>
    <dbReference type="NCBI Taxonomy" id="210409"/>
    <lineage>
        <taxon>Eukaryota</taxon>
        <taxon>Metazoa</taxon>
        <taxon>Ecdysozoa</taxon>
        <taxon>Arthropoda</taxon>
        <taxon>Crustacea</taxon>
        <taxon>Multicrustacea</taxon>
        <taxon>Malacostraca</taxon>
        <taxon>Eumalacostraca</taxon>
        <taxon>Eucarida</taxon>
        <taxon>Decapoda</taxon>
        <taxon>Pleocyemata</taxon>
        <taxon>Brachyura</taxon>
        <taxon>Eubrachyura</taxon>
        <taxon>Portunoidea</taxon>
        <taxon>Portunidae</taxon>
        <taxon>Portuninae</taxon>
        <taxon>Portunus</taxon>
    </lineage>
</organism>
<evidence type="ECO:0000313" key="2">
    <source>
        <dbReference type="Proteomes" id="UP000324222"/>
    </source>
</evidence>
<protein>
    <submittedName>
        <fullName evidence="1">Uncharacterized protein</fullName>
    </submittedName>
</protein>
<proteinExistence type="predicted"/>